<name>A0A4P9YPA6_ROZAC</name>
<organism evidence="1 2">
    <name type="scientific">Rozella allomycis (strain CSF55)</name>
    <dbReference type="NCBI Taxonomy" id="988480"/>
    <lineage>
        <taxon>Eukaryota</taxon>
        <taxon>Fungi</taxon>
        <taxon>Fungi incertae sedis</taxon>
        <taxon>Cryptomycota</taxon>
        <taxon>Cryptomycota incertae sedis</taxon>
        <taxon>Rozella</taxon>
    </lineage>
</organism>
<gene>
    <name evidence="1" type="ORF">ROZALSC1DRAFT_27129</name>
</gene>
<sequence length="101" mass="11491">MENLSSSLNFDEEIEQDQEAIADISNGSDLVINAPTDSHWNAILELKNLDVEFVHEEPGSKYDLTLKRLRLDIYKDGVAVRQTGGKETQLRVVEEYQRARA</sequence>
<proteinExistence type="predicted"/>
<evidence type="ECO:0000313" key="2">
    <source>
        <dbReference type="Proteomes" id="UP000281549"/>
    </source>
</evidence>
<dbReference type="AlphaFoldDB" id="A0A4P9YPA6"/>
<protein>
    <submittedName>
        <fullName evidence="1">Uncharacterized protein</fullName>
    </submittedName>
</protein>
<evidence type="ECO:0000313" key="1">
    <source>
        <dbReference type="EMBL" id="RKP21465.1"/>
    </source>
</evidence>
<dbReference type="EMBL" id="ML004952">
    <property type="protein sequence ID" value="RKP21465.1"/>
    <property type="molecule type" value="Genomic_DNA"/>
</dbReference>
<dbReference type="Proteomes" id="UP000281549">
    <property type="component" value="Unassembled WGS sequence"/>
</dbReference>
<feature type="non-terminal residue" evidence="1">
    <location>
        <position position="101"/>
    </location>
</feature>
<reference evidence="2" key="1">
    <citation type="journal article" date="2018" name="Nat. Microbiol.">
        <title>Leveraging single-cell genomics to expand the fungal tree of life.</title>
        <authorList>
            <person name="Ahrendt S.R."/>
            <person name="Quandt C.A."/>
            <person name="Ciobanu D."/>
            <person name="Clum A."/>
            <person name="Salamov A."/>
            <person name="Andreopoulos B."/>
            <person name="Cheng J.F."/>
            <person name="Woyke T."/>
            <person name="Pelin A."/>
            <person name="Henrissat B."/>
            <person name="Reynolds N.K."/>
            <person name="Benny G.L."/>
            <person name="Smith M.E."/>
            <person name="James T.Y."/>
            <person name="Grigoriev I.V."/>
        </authorList>
    </citation>
    <scope>NUCLEOTIDE SEQUENCE [LARGE SCALE GENOMIC DNA]</scope>
    <source>
        <strain evidence="2">CSF55</strain>
    </source>
</reference>
<accession>A0A4P9YPA6</accession>